<name>A0A0A9HT32_ARUDO</name>
<evidence type="ECO:0000313" key="1">
    <source>
        <dbReference type="EMBL" id="JAE38984.1"/>
    </source>
</evidence>
<reference evidence="1" key="2">
    <citation type="journal article" date="2015" name="Data Brief">
        <title>Shoot transcriptome of the giant reed, Arundo donax.</title>
        <authorList>
            <person name="Barrero R.A."/>
            <person name="Guerrero F.D."/>
            <person name="Moolhuijzen P."/>
            <person name="Goolsby J.A."/>
            <person name="Tidwell J."/>
            <person name="Bellgard S.E."/>
            <person name="Bellgard M.I."/>
        </authorList>
    </citation>
    <scope>NUCLEOTIDE SEQUENCE</scope>
    <source>
        <tissue evidence="1">Shoot tissue taken approximately 20 cm above the soil surface</tissue>
    </source>
</reference>
<reference evidence="1" key="1">
    <citation type="submission" date="2014-09" db="EMBL/GenBank/DDBJ databases">
        <authorList>
            <person name="Magalhaes I.L.F."/>
            <person name="Oliveira U."/>
            <person name="Santos F.R."/>
            <person name="Vidigal T.H.D.A."/>
            <person name="Brescovit A.D."/>
            <person name="Santos A.J."/>
        </authorList>
    </citation>
    <scope>NUCLEOTIDE SEQUENCE</scope>
    <source>
        <tissue evidence="1">Shoot tissue taken approximately 20 cm above the soil surface</tissue>
    </source>
</reference>
<dbReference type="EMBL" id="GBRH01158912">
    <property type="protein sequence ID" value="JAE38984.1"/>
    <property type="molecule type" value="Transcribed_RNA"/>
</dbReference>
<sequence length="33" mass="4022">MHNNNTHTHARLYEMIEKLKEPSLIYVYMDLIC</sequence>
<organism evidence="1">
    <name type="scientific">Arundo donax</name>
    <name type="common">Giant reed</name>
    <name type="synonym">Donax arundinaceus</name>
    <dbReference type="NCBI Taxonomy" id="35708"/>
    <lineage>
        <taxon>Eukaryota</taxon>
        <taxon>Viridiplantae</taxon>
        <taxon>Streptophyta</taxon>
        <taxon>Embryophyta</taxon>
        <taxon>Tracheophyta</taxon>
        <taxon>Spermatophyta</taxon>
        <taxon>Magnoliopsida</taxon>
        <taxon>Liliopsida</taxon>
        <taxon>Poales</taxon>
        <taxon>Poaceae</taxon>
        <taxon>PACMAD clade</taxon>
        <taxon>Arundinoideae</taxon>
        <taxon>Arundineae</taxon>
        <taxon>Arundo</taxon>
    </lineage>
</organism>
<protein>
    <submittedName>
        <fullName evidence="1">Uncharacterized protein</fullName>
    </submittedName>
</protein>
<proteinExistence type="predicted"/>
<accession>A0A0A9HT32</accession>
<dbReference type="AlphaFoldDB" id="A0A0A9HT32"/>